<proteinExistence type="predicted"/>
<gene>
    <name evidence="1" type="ORF">GRI89_05945</name>
</gene>
<comment type="caution">
    <text evidence="1">The sequence shown here is derived from an EMBL/GenBank/DDBJ whole genome shotgun (WGS) entry which is preliminary data.</text>
</comment>
<dbReference type="Proteomes" id="UP000433652">
    <property type="component" value="Unassembled WGS sequence"/>
</dbReference>
<dbReference type="EMBL" id="WTYM01000032">
    <property type="protein sequence ID" value="MXO59080.1"/>
    <property type="molecule type" value="Genomic_DNA"/>
</dbReference>
<reference evidence="1 2" key="1">
    <citation type="submission" date="2019-12" db="EMBL/GenBank/DDBJ databases">
        <title>Genomic-based taxomic classification of the family Erythrobacteraceae.</title>
        <authorList>
            <person name="Xu L."/>
        </authorList>
    </citation>
    <scope>NUCLEOTIDE SEQUENCE [LARGE SCALE GENOMIC DNA]</scope>
    <source>
        <strain evidence="1 2">MCCC 1K01500</strain>
    </source>
</reference>
<keyword evidence="2" id="KW-1185">Reference proteome</keyword>
<evidence type="ECO:0000313" key="1">
    <source>
        <dbReference type="EMBL" id="MXO59080.1"/>
    </source>
</evidence>
<evidence type="ECO:0000313" key="2">
    <source>
        <dbReference type="Proteomes" id="UP000433652"/>
    </source>
</evidence>
<dbReference type="OrthoDB" id="7428928at2"/>
<sequence>MVWDLGKAMRKKEEFESARLMDFEYRLRARAMRHLAARYGLDGAELARASVVTSDSELLEQIVALGVGEREEVAAAHLRCMVKARSELVAERGDPTPNRLG</sequence>
<organism evidence="1 2">
    <name type="scientific">Croceibacterium salegens</name>
    <dbReference type="NCBI Taxonomy" id="1737568"/>
    <lineage>
        <taxon>Bacteria</taxon>
        <taxon>Pseudomonadati</taxon>
        <taxon>Pseudomonadota</taxon>
        <taxon>Alphaproteobacteria</taxon>
        <taxon>Sphingomonadales</taxon>
        <taxon>Erythrobacteraceae</taxon>
        <taxon>Croceibacterium</taxon>
    </lineage>
</organism>
<name>A0A6I4SVI9_9SPHN</name>
<dbReference type="RefSeq" id="WP_159793190.1">
    <property type="nucleotide sequence ID" value="NZ_WTYM01000032.1"/>
</dbReference>
<accession>A0A6I4SVI9</accession>
<dbReference type="AlphaFoldDB" id="A0A6I4SVI9"/>
<protein>
    <submittedName>
        <fullName evidence="1">Uncharacterized protein</fullName>
    </submittedName>
</protein>